<proteinExistence type="inferred from homology"/>
<evidence type="ECO:0000256" key="7">
    <source>
        <dbReference type="SAM" id="MobiDB-lite"/>
    </source>
</evidence>
<dbReference type="GO" id="GO:0005730">
    <property type="term" value="C:nucleolus"/>
    <property type="evidence" value="ECO:0007669"/>
    <property type="project" value="UniProtKB-SubCell"/>
</dbReference>
<feature type="compositionally biased region" description="Low complexity" evidence="7">
    <location>
        <begin position="106"/>
        <end position="118"/>
    </location>
</feature>
<dbReference type="EMBL" id="SIDB01000001">
    <property type="protein sequence ID" value="KAI3438929.1"/>
    <property type="molecule type" value="Genomic_DNA"/>
</dbReference>
<feature type="region of interest" description="Disordered" evidence="7">
    <location>
        <begin position="411"/>
        <end position="457"/>
    </location>
</feature>
<feature type="region of interest" description="Disordered" evidence="7">
    <location>
        <begin position="90"/>
        <end position="149"/>
    </location>
</feature>
<dbReference type="Proteomes" id="UP001055712">
    <property type="component" value="Unassembled WGS sequence"/>
</dbReference>
<dbReference type="OrthoDB" id="515203at2759"/>
<reference evidence="8" key="2">
    <citation type="submission" date="2020-11" db="EMBL/GenBank/DDBJ databases">
        <authorList>
            <person name="Cecchin M."/>
            <person name="Marcolungo L."/>
            <person name="Rossato M."/>
            <person name="Girolomoni L."/>
            <person name="Cosentino E."/>
            <person name="Cuine S."/>
            <person name="Li-Beisson Y."/>
            <person name="Delledonne M."/>
            <person name="Ballottari M."/>
        </authorList>
    </citation>
    <scope>NUCLEOTIDE SEQUENCE</scope>
    <source>
        <strain evidence="8">211/11P</strain>
        <tissue evidence="8">Whole cell</tissue>
    </source>
</reference>
<comment type="similarity">
    <text evidence="1 5">Belongs to the NOP53 family.</text>
</comment>
<dbReference type="Pfam" id="PF07767">
    <property type="entry name" value="Nop53"/>
    <property type="match status" value="1"/>
</dbReference>
<evidence type="ECO:0000256" key="1">
    <source>
        <dbReference type="ARBA" id="ARBA00008838"/>
    </source>
</evidence>
<comment type="function">
    <text evidence="5">May play a role in ribosome biogenesis.</text>
</comment>
<accession>A0A9D4U154</accession>
<feature type="coiled-coil region" evidence="6">
    <location>
        <begin position="321"/>
        <end position="350"/>
    </location>
</feature>
<evidence type="ECO:0000256" key="2">
    <source>
        <dbReference type="ARBA" id="ARBA00018339"/>
    </source>
</evidence>
<evidence type="ECO:0000256" key="3">
    <source>
        <dbReference type="ARBA" id="ARBA00022517"/>
    </source>
</evidence>
<keyword evidence="9" id="KW-1185">Reference proteome</keyword>
<feature type="region of interest" description="Disordered" evidence="7">
    <location>
        <begin position="259"/>
        <end position="309"/>
    </location>
</feature>
<feature type="compositionally biased region" description="Basic and acidic residues" evidence="7">
    <location>
        <begin position="411"/>
        <end position="439"/>
    </location>
</feature>
<evidence type="ECO:0000256" key="5">
    <source>
        <dbReference type="PIRNR" id="PIRNR017302"/>
    </source>
</evidence>
<dbReference type="InterPro" id="IPR011687">
    <property type="entry name" value="Nop53/GLTSCR2"/>
</dbReference>
<feature type="region of interest" description="Disordered" evidence="7">
    <location>
        <begin position="1"/>
        <end position="35"/>
    </location>
</feature>
<evidence type="ECO:0000313" key="9">
    <source>
        <dbReference type="Proteomes" id="UP001055712"/>
    </source>
</evidence>
<dbReference type="PANTHER" id="PTHR14211">
    <property type="entry name" value="GLIOMA SUPPRESSOR CANDIDATE REGION GENE 2"/>
    <property type="match status" value="1"/>
</dbReference>
<feature type="compositionally biased region" description="Acidic residues" evidence="7">
    <location>
        <begin position="259"/>
        <end position="270"/>
    </location>
</feature>
<evidence type="ECO:0000256" key="4">
    <source>
        <dbReference type="ARBA" id="ARBA00023242"/>
    </source>
</evidence>
<dbReference type="GO" id="GO:0005654">
    <property type="term" value="C:nucleoplasm"/>
    <property type="evidence" value="ECO:0007669"/>
    <property type="project" value="UniProtKB-SubCell"/>
</dbReference>
<evidence type="ECO:0000313" key="8">
    <source>
        <dbReference type="EMBL" id="KAI3438929.1"/>
    </source>
</evidence>
<reference evidence="8" key="1">
    <citation type="journal article" date="2019" name="Plant J.">
        <title>Chlorella vulgaris genome assembly and annotation reveals the molecular basis for metabolic acclimation to high light conditions.</title>
        <authorList>
            <person name="Cecchin M."/>
            <person name="Marcolungo L."/>
            <person name="Rossato M."/>
            <person name="Girolomoni L."/>
            <person name="Cosentino E."/>
            <person name="Cuine S."/>
            <person name="Li-Beisson Y."/>
            <person name="Delledonne M."/>
            <person name="Ballottari M."/>
        </authorList>
    </citation>
    <scope>NUCLEOTIDE SEQUENCE</scope>
    <source>
        <strain evidence="8">211/11P</strain>
    </source>
</reference>
<dbReference type="GO" id="GO:0008097">
    <property type="term" value="F:5S rRNA binding"/>
    <property type="evidence" value="ECO:0007669"/>
    <property type="project" value="TreeGrafter"/>
</dbReference>
<feature type="compositionally biased region" description="Basic and acidic residues" evidence="7">
    <location>
        <begin position="22"/>
        <end position="32"/>
    </location>
</feature>
<evidence type="ECO:0000256" key="6">
    <source>
        <dbReference type="SAM" id="Coils"/>
    </source>
</evidence>
<keyword evidence="3 5" id="KW-0690">Ribosome biogenesis</keyword>
<dbReference type="PANTHER" id="PTHR14211:SF7">
    <property type="entry name" value="RIBOSOME BIOGENESIS PROTEIN NOP53"/>
    <property type="match status" value="1"/>
</dbReference>
<feature type="compositionally biased region" description="Basic and acidic residues" evidence="7">
    <location>
        <begin position="280"/>
        <end position="309"/>
    </location>
</feature>
<gene>
    <name evidence="8" type="ORF">D9Q98_001343</name>
</gene>
<name>A0A9D4U154_CHLVU</name>
<dbReference type="GO" id="GO:0000027">
    <property type="term" value="P:ribosomal large subunit assembly"/>
    <property type="evidence" value="ECO:0007669"/>
    <property type="project" value="UniProtKB-UniRule"/>
</dbReference>
<keyword evidence="6" id="KW-0175">Coiled coil</keyword>
<organism evidence="8 9">
    <name type="scientific">Chlorella vulgaris</name>
    <name type="common">Green alga</name>
    <dbReference type="NCBI Taxonomy" id="3077"/>
    <lineage>
        <taxon>Eukaryota</taxon>
        <taxon>Viridiplantae</taxon>
        <taxon>Chlorophyta</taxon>
        <taxon>core chlorophytes</taxon>
        <taxon>Trebouxiophyceae</taxon>
        <taxon>Chlorellales</taxon>
        <taxon>Chlorellaceae</taxon>
        <taxon>Chlorella clade</taxon>
        <taxon>Chlorella</taxon>
    </lineage>
</organism>
<dbReference type="AlphaFoldDB" id="A0A9D4U154"/>
<protein>
    <recommendedName>
        <fullName evidence="2 5">Ribosome biogenesis protein NOP53</fullName>
    </recommendedName>
</protein>
<dbReference type="GO" id="GO:0006364">
    <property type="term" value="P:rRNA processing"/>
    <property type="evidence" value="ECO:0007669"/>
    <property type="project" value="TreeGrafter"/>
</dbReference>
<comment type="caution">
    <text evidence="8">The sequence shown here is derived from an EMBL/GenBank/DDBJ whole genome shotgun (WGS) entry which is preliminary data.</text>
</comment>
<sequence length="457" mass="51302">MGKRKGGKKADRKLNTQDVTDFLEKETREERQGLNVDRVPDAELFFVDKAGDDKAAAAAATPSKVSRKVSARQKVLRSQAILAGAHAALPVSKDVPRKPKGSVLDQQQRAKQQRQLAAIGKQGRSLKPGGRQPSAAFDPWDDGERQGEGWTDMLLPAKRQRRGAAPSARHTLVTAYEIGTGSEARRPLVPAVEIDPSGCSYNPDPELHQEAVAAAVAAETRKQLNRDLLPAPIPRTVDYQVETDELTLLQTLVGGVDEEQAEDGMDEGGSDDGAAMAARRKQESERKTKKERNRERRRRDTQDLQADQRKLKLQRHELSSLSQIQRELREEEEENQAIRLRRQLDKVERLTAEPPKLSKHKFQPMPLQVLTTEEVGGSLRRLKPTTMLAKDRYKSLQKRALIEPRRKIEQKKQGKKVEYIHGERADRAAERQQELQDLRKAKKLRKKKSSGTAAVAV</sequence>
<feature type="compositionally biased region" description="Basic residues" evidence="7">
    <location>
        <begin position="440"/>
        <end position="449"/>
    </location>
</feature>
<keyword evidence="4 5" id="KW-0539">Nucleus</keyword>
<dbReference type="PIRSF" id="PIRSF017302">
    <property type="entry name" value="Gltscr2"/>
    <property type="match status" value="1"/>
</dbReference>
<comment type="subcellular location">
    <subcellularLocation>
        <location evidence="5">Nucleus</location>
        <location evidence="5">Nucleolus</location>
    </subcellularLocation>
    <subcellularLocation>
        <location evidence="5">Nucleus</location>
        <location evidence="5">Nucleoplasm</location>
    </subcellularLocation>
</comment>